<dbReference type="FunFam" id="3.30.565.10:FF:000017">
    <property type="entry name" value="PMS1 homolog 1, mismatch repair system component"/>
    <property type="match status" value="1"/>
</dbReference>
<dbReference type="OrthoDB" id="10263226at2759"/>
<proteinExistence type="inferred from homology"/>
<feature type="compositionally biased region" description="Polar residues" evidence="3">
    <location>
        <begin position="450"/>
        <end position="461"/>
    </location>
</feature>
<dbReference type="STRING" id="104259.A0A0F7TLP3"/>
<feature type="domain" description="DNA mismatch repair protein S5" evidence="4">
    <location>
        <begin position="219"/>
        <end position="362"/>
    </location>
</feature>
<sequence length="894" mass="96332">MPIEALPQATVRAIGSTSVISDPCSVVKELLDNALDASATSLSVEISPNTVDLIQVKDNGHGISVEDHPCVCKHAFTSKISSIDDLKDVGGSSLGFRGEALASIADMSGGITVITRVASEIVASNLEYGRDGELSRSQKTSHPVGTTVRIQNFLKYIPVRKQTALKGATKCLAKIKALVQAYALAQPSRRFSFKVIKAKNENNNWSFAPGSDIALADAAVKVVGRDVASCCTTKELTSTANAPDGVDLDQKTYQITAFLPKANADFSKANNKGQFLSIDGRPLSTSRGVGHDIVKLFKSYVRAASSKGEAPKSVTEPFLCLRLRCPLGSYDVNIEPGKDDVLFEDREIVFALIENLFNDNYGALPDVTTKIPAKKAASSNDPASSAGFDLLMARRPAHQASQILYIDEAGSLGAPILTSPGTQTSSLSPSVPSLAQTPNNGGRSRGLESNPASESGNSRQINPWSISRINASLQVPDPGDAPSSAVPISLATASQAAGQRHTPQRPTSISPVHNSERSSPVYSRGTPVSPPNHRRNPPTPHESPLQSASSISASRRAMRERDRERYGNGALDTWFQRNTQASLDSRSPEPLVEPEQAIATLSQLAERRFNPPLDIPIITLPLESHSLSFSPRPQREGTPDLSPQQIGSDISPDNDHQARSMDSGRGFPVLENWAASIHEGFTPESSSELEKALDFERRKREANQLYRTRSKMSNTGTRVPPSNSPHHNRYIAAKAALTADKAGVDRPPAAALAAGDPRAYLMSLNANQLSEDSVDDPGTLRRSRTSRLPLERIPQGLDLHNLRLPMKTSSSDILESFKLMARHDDYTGGGDEPKSLLLSDVTALVPCWNEKLSTIISKNYKTNENLQPLDLCIDVGRAIVDLGRQFPTPESQPA</sequence>
<dbReference type="GO" id="GO:0032389">
    <property type="term" value="C:MutLalpha complex"/>
    <property type="evidence" value="ECO:0007669"/>
    <property type="project" value="TreeGrafter"/>
</dbReference>
<dbReference type="GO" id="GO:0005524">
    <property type="term" value="F:ATP binding"/>
    <property type="evidence" value="ECO:0007669"/>
    <property type="project" value="InterPro"/>
</dbReference>
<evidence type="ECO:0000313" key="6">
    <source>
        <dbReference type="Proteomes" id="UP000042958"/>
    </source>
</evidence>
<keyword evidence="6" id="KW-1185">Reference proteome</keyword>
<feature type="region of interest" description="Disordered" evidence="3">
    <location>
        <begin position="493"/>
        <end position="573"/>
    </location>
</feature>
<feature type="region of interest" description="Disordered" evidence="3">
    <location>
        <begin position="416"/>
        <end position="461"/>
    </location>
</feature>
<name>A0A0F7TLP3_PENBI</name>
<dbReference type="SMART" id="SM01340">
    <property type="entry name" value="DNA_mis_repair"/>
    <property type="match status" value="1"/>
</dbReference>
<dbReference type="NCBIfam" id="TIGR00585">
    <property type="entry name" value="mutl"/>
    <property type="match status" value="1"/>
</dbReference>
<dbReference type="InterPro" id="IPR036890">
    <property type="entry name" value="HATPase_C_sf"/>
</dbReference>
<dbReference type="InterPro" id="IPR014721">
    <property type="entry name" value="Ribsml_uS5_D2-typ_fold_subgr"/>
</dbReference>
<dbReference type="GO" id="GO:0140664">
    <property type="term" value="F:ATP-dependent DNA damage sensor activity"/>
    <property type="evidence" value="ECO:0007669"/>
    <property type="project" value="InterPro"/>
</dbReference>
<evidence type="ECO:0000259" key="4">
    <source>
        <dbReference type="SMART" id="SM01340"/>
    </source>
</evidence>
<dbReference type="SUPFAM" id="SSF54211">
    <property type="entry name" value="Ribosomal protein S5 domain 2-like"/>
    <property type="match status" value="1"/>
</dbReference>
<dbReference type="Gene3D" id="3.30.230.10">
    <property type="match status" value="1"/>
</dbReference>
<accession>A0A0F7TLP3</accession>
<evidence type="ECO:0000256" key="2">
    <source>
        <dbReference type="ARBA" id="ARBA00022763"/>
    </source>
</evidence>
<feature type="compositionally biased region" description="Polar residues" evidence="3">
    <location>
        <begin position="504"/>
        <end position="521"/>
    </location>
</feature>
<dbReference type="Gene3D" id="3.30.565.10">
    <property type="entry name" value="Histidine kinase-like ATPase, C-terminal domain"/>
    <property type="match status" value="1"/>
</dbReference>
<reference evidence="6" key="1">
    <citation type="journal article" date="2015" name="Genome Announc.">
        <title>Draft genome sequence of the fungus Penicillium brasilianum MG11.</title>
        <authorList>
            <person name="Horn F."/>
            <person name="Linde J."/>
            <person name="Mattern D.J."/>
            <person name="Walther G."/>
            <person name="Guthke R."/>
            <person name="Brakhage A.A."/>
            <person name="Valiante V."/>
        </authorList>
    </citation>
    <scope>NUCLEOTIDE SEQUENCE [LARGE SCALE GENOMIC DNA]</scope>
    <source>
        <strain evidence="6">MG11</strain>
    </source>
</reference>
<evidence type="ECO:0000313" key="5">
    <source>
        <dbReference type="EMBL" id="CEJ57693.1"/>
    </source>
</evidence>
<dbReference type="InterPro" id="IPR002099">
    <property type="entry name" value="MutL/Mlh/PMS"/>
</dbReference>
<dbReference type="Pfam" id="PF02518">
    <property type="entry name" value="HATPase_c"/>
    <property type="match status" value="1"/>
</dbReference>
<dbReference type="AlphaFoldDB" id="A0A0F7TLP3"/>
<organism evidence="5 6">
    <name type="scientific">Penicillium brasilianum</name>
    <dbReference type="NCBI Taxonomy" id="104259"/>
    <lineage>
        <taxon>Eukaryota</taxon>
        <taxon>Fungi</taxon>
        <taxon>Dikarya</taxon>
        <taxon>Ascomycota</taxon>
        <taxon>Pezizomycotina</taxon>
        <taxon>Eurotiomycetes</taxon>
        <taxon>Eurotiomycetidae</taxon>
        <taxon>Eurotiales</taxon>
        <taxon>Aspergillaceae</taxon>
        <taxon>Penicillium</taxon>
    </lineage>
</organism>
<dbReference type="InterPro" id="IPR013507">
    <property type="entry name" value="DNA_mismatch_S5_2-like"/>
</dbReference>
<dbReference type="Pfam" id="PF01119">
    <property type="entry name" value="DNA_mis_repair"/>
    <property type="match status" value="1"/>
</dbReference>
<dbReference type="InterPro" id="IPR003594">
    <property type="entry name" value="HATPase_dom"/>
</dbReference>
<dbReference type="InterPro" id="IPR020568">
    <property type="entry name" value="Ribosomal_Su5_D2-typ_SF"/>
</dbReference>
<comment type="similarity">
    <text evidence="1">Belongs to the DNA mismatch repair MutL/HexB family.</text>
</comment>
<protein>
    <recommendedName>
        <fullName evidence="4">DNA mismatch repair protein S5 domain-containing protein</fullName>
    </recommendedName>
</protein>
<evidence type="ECO:0000256" key="3">
    <source>
        <dbReference type="SAM" id="MobiDB-lite"/>
    </source>
</evidence>
<dbReference type="SUPFAM" id="SSF55874">
    <property type="entry name" value="ATPase domain of HSP90 chaperone/DNA topoisomerase II/histidine kinase"/>
    <property type="match status" value="1"/>
</dbReference>
<dbReference type="PANTHER" id="PTHR10073">
    <property type="entry name" value="DNA MISMATCH REPAIR PROTEIN MLH, PMS, MUTL"/>
    <property type="match status" value="1"/>
</dbReference>
<gene>
    <name evidence="5" type="ORF">PMG11_06377</name>
</gene>
<keyword evidence="2" id="KW-0227">DNA damage</keyword>
<feature type="compositionally biased region" description="Polar residues" evidence="3">
    <location>
        <begin position="419"/>
        <end position="442"/>
    </location>
</feature>
<dbReference type="EMBL" id="CDHK01000005">
    <property type="protein sequence ID" value="CEJ57693.1"/>
    <property type="molecule type" value="Genomic_DNA"/>
</dbReference>
<dbReference type="InterPro" id="IPR014762">
    <property type="entry name" value="DNA_mismatch_repair_CS"/>
</dbReference>
<feature type="compositionally biased region" description="Basic and acidic residues" evidence="3">
    <location>
        <begin position="557"/>
        <end position="566"/>
    </location>
</feature>
<feature type="region of interest" description="Disordered" evidence="3">
    <location>
        <begin position="627"/>
        <end position="665"/>
    </location>
</feature>
<dbReference type="PANTHER" id="PTHR10073:SF41">
    <property type="entry name" value="MISMATCH REPAIR PROTEIN, PUTATIVE (AFU_ORTHOLOGUE AFUA_8G05820)-RELATED"/>
    <property type="match status" value="1"/>
</dbReference>
<dbReference type="GO" id="GO:0030983">
    <property type="term" value="F:mismatched DNA binding"/>
    <property type="evidence" value="ECO:0007669"/>
    <property type="project" value="InterPro"/>
</dbReference>
<dbReference type="PROSITE" id="PS00058">
    <property type="entry name" value="DNA_MISMATCH_REPAIR_1"/>
    <property type="match status" value="1"/>
</dbReference>
<dbReference type="GO" id="GO:0061982">
    <property type="term" value="P:meiosis I cell cycle process"/>
    <property type="evidence" value="ECO:0007669"/>
    <property type="project" value="UniProtKB-ARBA"/>
</dbReference>
<dbReference type="InterPro" id="IPR038973">
    <property type="entry name" value="MutL/Mlh/Pms-like"/>
</dbReference>
<dbReference type="GO" id="GO:0016887">
    <property type="term" value="F:ATP hydrolysis activity"/>
    <property type="evidence" value="ECO:0007669"/>
    <property type="project" value="InterPro"/>
</dbReference>
<dbReference type="GO" id="GO:0006298">
    <property type="term" value="P:mismatch repair"/>
    <property type="evidence" value="ECO:0007669"/>
    <property type="project" value="InterPro"/>
</dbReference>
<dbReference type="Proteomes" id="UP000042958">
    <property type="component" value="Unassembled WGS sequence"/>
</dbReference>
<evidence type="ECO:0000256" key="1">
    <source>
        <dbReference type="ARBA" id="ARBA00006082"/>
    </source>
</evidence>